<evidence type="ECO:0000313" key="1">
    <source>
        <dbReference type="EMBL" id="CAJ1936740.1"/>
    </source>
</evidence>
<dbReference type="AlphaFoldDB" id="A0AAD2CLM0"/>
<accession>A0AAD2CLM0</accession>
<name>A0AAD2CLM0_9STRA</name>
<evidence type="ECO:0000313" key="2">
    <source>
        <dbReference type="Proteomes" id="UP001295423"/>
    </source>
</evidence>
<sequence>MPPAARWALGQGDALKGDCQKQTVQGVFYWEPDLTACDHNLAARLFELVFAKQQGNDVSLWLPKLDSEANLKSLVEIVNRNSERLGDLKLEVSSWPAAPATKLSLTWNTKNDQSYNSKETTETTSSSQIQASIKNTEKWVEEKLCGLSLCPYTSSLQKAAVGLGSAGVAEGPIVIRHSAPLLVKDDDRRMNPTTAATLAHAFWQGVQELATLPEEEVATLLILAPTKYDDNFVEFAAIFDDLLEPSIQATGSENIVGRALFHPTYDSKILGHQQLLPGHALPANMVDRFFDQYLSTMEGAKPDLESIANANDAVRWTPHATINLLRRSQLTAAKEVEAASPKKKPNWIYARNVLRILKTDSSLSSTGEKEQSEMNR</sequence>
<gene>
    <name evidence="1" type="ORF">CYCCA115_LOCUS5343</name>
</gene>
<keyword evidence="2" id="KW-1185">Reference proteome</keyword>
<dbReference type="Proteomes" id="UP001295423">
    <property type="component" value="Unassembled WGS sequence"/>
</dbReference>
<organism evidence="1 2">
    <name type="scientific">Cylindrotheca closterium</name>
    <dbReference type="NCBI Taxonomy" id="2856"/>
    <lineage>
        <taxon>Eukaryota</taxon>
        <taxon>Sar</taxon>
        <taxon>Stramenopiles</taxon>
        <taxon>Ochrophyta</taxon>
        <taxon>Bacillariophyta</taxon>
        <taxon>Bacillariophyceae</taxon>
        <taxon>Bacillariophycidae</taxon>
        <taxon>Bacillariales</taxon>
        <taxon>Bacillariaceae</taxon>
        <taxon>Cylindrotheca</taxon>
    </lineage>
</organism>
<proteinExistence type="predicted"/>
<reference evidence="1" key="1">
    <citation type="submission" date="2023-08" db="EMBL/GenBank/DDBJ databases">
        <authorList>
            <person name="Audoor S."/>
            <person name="Bilcke G."/>
        </authorList>
    </citation>
    <scope>NUCLEOTIDE SEQUENCE</scope>
</reference>
<protein>
    <submittedName>
        <fullName evidence="1">Uncharacterized protein</fullName>
    </submittedName>
</protein>
<comment type="caution">
    <text evidence="1">The sequence shown here is derived from an EMBL/GenBank/DDBJ whole genome shotgun (WGS) entry which is preliminary data.</text>
</comment>
<dbReference type="EMBL" id="CAKOGP040000557">
    <property type="protein sequence ID" value="CAJ1936740.1"/>
    <property type="molecule type" value="Genomic_DNA"/>
</dbReference>